<dbReference type="VEuPathDB" id="FungiDB:I302_03984"/>
<feature type="compositionally biased region" description="Polar residues" evidence="6">
    <location>
        <begin position="227"/>
        <end position="243"/>
    </location>
</feature>
<keyword evidence="4" id="KW-0539">Nucleus</keyword>
<dbReference type="SMART" id="SM00415">
    <property type="entry name" value="HSF"/>
    <property type="match status" value="1"/>
</dbReference>
<dbReference type="PANTHER" id="PTHR10015:SF427">
    <property type="entry name" value="HEAT SHOCK FACTOR PROTEIN"/>
    <property type="match status" value="1"/>
</dbReference>
<dbReference type="InterPro" id="IPR000232">
    <property type="entry name" value="HSF_DNA-bd"/>
</dbReference>
<comment type="subcellular location">
    <subcellularLocation>
        <location evidence="1">Nucleus</location>
    </subcellularLocation>
</comment>
<dbReference type="Proteomes" id="UP000092730">
    <property type="component" value="Chromosome 1"/>
</dbReference>
<evidence type="ECO:0000256" key="5">
    <source>
        <dbReference type="RuleBase" id="RU004020"/>
    </source>
</evidence>
<reference evidence="8" key="1">
    <citation type="submission" date="2013-07" db="EMBL/GenBank/DDBJ databases">
        <title>The Genome Sequence of Cryptococcus bestiolae CBS10118.</title>
        <authorList>
            <consortium name="The Broad Institute Genome Sequencing Platform"/>
            <person name="Cuomo C."/>
            <person name="Litvintseva A."/>
            <person name="Chen Y."/>
            <person name="Heitman J."/>
            <person name="Sun S."/>
            <person name="Springer D."/>
            <person name="Dromer F."/>
            <person name="Young S.K."/>
            <person name="Zeng Q."/>
            <person name="Gargeya S."/>
            <person name="Fitzgerald M."/>
            <person name="Abouelleil A."/>
            <person name="Alvarado L."/>
            <person name="Berlin A.M."/>
            <person name="Chapman S.B."/>
            <person name="Dewar J."/>
            <person name="Goldberg J."/>
            <person name="Griggs A."/>
            <person name="Gujja S."/>
            <person name="Hansen M."/>
            <person name="Howarth C."/>
            <person name="Imamovic A."/>
            <person name="Larimer J."/>
            <person name="McCowan C."/>
            <person name="Murphy C."/>
            <person name="Pearson M."/>
            <person name="Priest M."/>
            <person name="Roberts A."/>
            <person name="Saif S."/>
            <person name="Shea T."/>
            <person name="Sykes S."/>
            <person name="Wortman J."/>
            <person name="Nusbaum C."/>
            <person name="Birren B."/>
        </authorList>
    </citation>
    <scope>NUCLEOTIDE SEQUENCE [LARGE SCALE GENOMIC DNA]</scope>
    <source>
        <strain evidence="8">CBS 10118</strain>
    </source>
</reference>
<reference evidence="9" key="4">
    <citation type="submission" date="2024-02" db="EMBL/GenBank/DDBJ databases">
        <title>Comparative genomics of Cryptococcus and Kwoniella reveals pathogenesis evolution and contrasting modes of karyotype evolution via chromosome fusion or intercentromeric recombination.</title>
        <authorList>
            <person name="Coelho M.A."/>
            <person name="David-Palma M."/>
            <person name="Shea T."/>
            <person name="Bowers K."/>
            <person name="McGinley-Smith S."/>
            <person name="Mohammad A.W."/>
            <person name="Gnirke A."/>
            <person name="Yurkov A.M."/>
            <person name="Nowrousian M."/>
            <person name="Sun S."/>
            <person name="Cuomo C.A."/>
            <person name="Heitman J."/>
        </authorList>
    </citation>
    <scope>NUCLEOTIDE SEQUENCE</scope>
    <source>
        <strain evidence="9">CBS 10118</strain>
    </source>
</reference>
<dbReference type="Pfam" id="PF00447">
    <property type="entry name" value="HSF_DNA-bind"/>
    <property type="match status" value="1"/>
</dbReference>
<feature type="compositionally biased region" description="Low complexity" evidence="6">
    <location>
        <begin position="186"/>
        <end position="198"/>
    </location>
</feature>
<dbReference type="OrthoDB" id="60033at2759"/>
<evidence type="ECO:0000256" key="6">
    <source>
        <dbReference type="SAM" id="MobiDB-lite"/>
    </source>
</evidence>
<evidence type="ECO:0000313" key="10">
    <source>
        <dbReference type="Proteomes" id="UP000092730"/>
    </source>
</evidence>
<evidence type="ECO:0000256" key="2">
    <source>
        <dbReference type="ARBA" id="ARBA00006403"/>
    </source>
</evidence>
<dbReference type="GeneID" id="30208383"/>
<feature type="region of interest" description="Disordered" evidence="6">
    <location>
        <begin position="227"/>
        <end position="254"/>
    </location>
</feature>
<proteinExistence type="inferred from homology"/>
<comment type="similarity">
    <text evidence="2 5">Belongs to the HSF family.</text>
</comment>
<evidence type="ECO:0000313" key="9">
    <source>
        <dbReference type="EMBL" id="WVW78650.1"/>
    </source>
</evidence>
<reference evidence="9" key="2">
    <citation type="submission" date="2013-07" db="EMBL/GenBank/DDBJ databases">
        <authorList>
            <consortium name="The Broad Institute Genome Sequencing Platform"/>
            <person name="Cuomo C."/>
            <person name="Litvintseva A."/>
            <person name="Chen Y."/>
            <person name="Heitman J."/>
            <person name="Sun S."/>
            <person name="Springer D."/>
            <person name="Dromer F."/>
            <person name="Young S.K."/>
            <person name="Zeng Q."/>
            <person name="Gargeya S."/>
            <person name="Fitzgerald M."/>
            <person name="Abouelleil A."/>
            <person name="Alvarado L."/>
            <person name="Berlin A.M."/>
            <person name="Chapman S.B."/>
            <person name="Dewar J."/>
            <person name="Goldberg J."/>
            <person name="Griggs A."/>
            <person name="Gujja S."/>
            <person name="Hansen M."/>
            <person name="Howarth C."/>
            <person name="Imamovic A."/>
            <person name="Larimer J."/>
            <person name="McCowan C."/>
            <person name="Murphy C."/>
            <person name="Pearson M."/>
            <person name="Priest M."/>
            <person name="Roberts A."/>
            <person name="Saif S."/>
            <person name="Shea T."/>
            <person name="Sykes S."/>
            <person name="Wortman J."/>
            <person name="Nusbaum C."/>
            <person name="Birren B."/>
        </authorList>
    </citation>
    <scope>NUCLEOTIDE SEQUENCE</scope>
    <source>
        <strain evidence="9">CBS 10118</strain>
    </source>
</reference>
<protein>
    <recommendedName>
        <fullName evidence="7">HSF-type DNA-binding domain-containing protein</fullName>
    </recommendedName>
</protein>
<gene>
    <name evidence="8" type="ORF">I302_03984</name>
    <name evidence="9" type="ORF">I302_100610</name>
</gene>
<evidence type="ECO:0000259" key="7">
    <source>
        <dbReference type="SMART" id="SM00415"/>
    </source>
</evidence>
<feature type="compositionally biased region" description="Basic and acidic residues" evidence="6">
    <location>
        <begin position="199"/>
        <end position="212"/>
    </location>
</feature>
<feature type="domain" description="HSF-type DNA-binding" evidence="7">
    <location>
        <begin position="26"/>
        <end position="134"/>
    </location>
</feature>
<feature type="compositionally biased region" description="Low complexity" evidence="6">
    <location>
        <begin position="244"/>
        <end position="254"/>
    </location>
</feature>
<dbReference type="PANTHER" id="PTHR10015">
    <property type="entry name" value="HEAT SHOCK TRANSCRIPTION FACTOR"/>
    <property type="match status" value="1"/>
</dbReference>
<dbReference type="GO" id="GO:0005634">
    <property type="term" value="C:nucleus"/>
    <property type="evidence" value="ECO:0007669"/>
    <property type="project" value="UniProtKB-SubCell"/>
</dbReference>
<keyword evidence="10" id="KW-1185">Reference proteome</keyword>
<dbReference type="STRING" id="1296100.A0A1B9G5M1"/>
<sequence>MSDHQHYETSPERVIGRYSAINGGSKPPNFLQKLFDFLSLEPHPCPEIIYWASDSKQLVIAQPDRLAKEVLPKLFKHDKIASFGRQLNIYGFSRLFPGRQFKDSQGNISDASVWAHPTLNRLSSPSDLLSIKRRAPPKLIRTRRLANGEIIRTKAGPGVIEKARQIKEAMMVTKTRERSSLWNKPSQSQTQTSSQYQTHHTEQHDGHGNHEVKRNDTLLSDITEYSETDTHNNGNANELPQIQSSADTSTTSTTNFLTWPHVNLTPSMTSANTQLSPQREINSLMNKPLTHPHLILGERPYSSCPASIHTSPNHKHTSLPFRSTYNQFNTLTSSINSSPLSGTGTGGGIIRSFKPNLSIDTDANVAGYGYTNSPLNDLYPSGTVPLPQVQATAPTVSVGQNPPRIAAPAAPVPAHLLRNQPQSHNRSSVSSSVSSDSSFLMSDEIQGPGTNKLTFPGYAPAPAPLVLPQSSANDHSLPYTYNNTNSGTTFPNDLSSSWEKNQPTHSRPTKPLPQPMIFGTGIGNGTIDPRWVSPVGSEWSTPSITRVSSPSAVSFQVSRNNSIDTSGSMYTQQTIREKAEIGKTTPTPPFM</sequence>
<dbReference type="InterPro" id="IPR036390">
    <property type="entry name" value="WH_DNA-bd_sf"/>
</dbReference>
<keyword evidence="3" id="KW-0238">DNA-binding</keyword>
<evidence type="ECO:0000256" key="4">
    <source>
        <dbReference type="ARBA" id="ARBA00023242"/>
    </source>
</evidence>
<feature type="region of interest" description="Disordered" evidence="6">
    <location>
        <begin position="419"/>
        <end position="445"/>
    </location>
</feature>
<dbReference type="Gene3D" id="1.10.10.10">
    <property type="entry name" value="Winged helix-like DNA-binding domain superfamily/Winged helix DNA-binding domain"/>
    <property type="match status" value="1"/>
</dbReference>
<dbReference type="GO" id="GO:0003700">
    <property type="term" value="F:DNA-binding transcription factor activity"/>
    <property type="evidence" value="ECO:0007669"/>
    <property type="project" value="InterPro"/>
</dbReference>
<reference evidence="8" key="3">
    <citation type="submission" date="2014-01" db="EMBL/GenBank/DDBJ databases">
        <title>Evolution of pathogenesis and genome organization in the Tremellales.</title>
        <authorList>
            <person name="Cuomo C."/>
            <person name="Litvintseva A."/>
            <person name="Heitman J."/>
            <person name="Chen Y."/>
            <person name="Sun S."/>
            <person name="Springer D."/>
            <person name="Dromer F."/>
            <person name="Young S."/>
            <person name="Zeng Q."/>
            <person name="Chapman S."/>
            <person name="Gujja S."/>
            <person name="Saif S."/>
            <person name="Birren B."/>
        </authorList>
    </citation>
    <scope>NUCLEOTIDE SEQUENCE</scope>
    <source>
        <strain evidence="8">CBS 10118</strain>
    </source>
</reference>
<dbReference type="KEGG" id="kbi:30208383"/>
<feature type="region of interest" description="Disordered" evidence="6">
    <location>
        <begin position="172"/>
        <end position="212"/>
    </location>
</feature>
<organism evidence="8">
    <name type="scientific">Kwoniella bestiolae CBS 10118</name>
    <dbReference type="NCBI Taxonomy" id="1296100"/>
    <lineage>
        <taxon>Eukaryota</taxon>
        <taxon>Fungi</taxon>
        <taxon>Dikarya</taxon>
        <taxon>Basidiomycota</taxon>
        <taxon>Agaricomycotina</taxon>
        <taxon>Tremellomycetes</taxon>
        <taxon>Tremellales</taxon>
        <taxon>Cryptococcaceae</taxon>
        <taxon>Kwoniella</taxon>
    </lineage>
</organism>
<dbReference type="RefSeq" id="XP_019047371.1">
    <property type="nucleotide sequence ID" value="XM_019190623.1"/>
</dbReference>
<dbReference type="InterPro" id="IPR036388">
    <property type="entry name" value="WH-like_DNA-bd_sf"/>
</dbReference>
<evidence type="ECO:0000256" key="3">
    <source>
        <dbReference type="ARBA" id="ARBA00023125"/>
    </source>
</evidence>
<feature type="region of interest" description="Disordered" evidence="6">
    <location>
        <begin position="476"/>
        <end position="515"/>
    </location>
</feature>
<dbReference type="EMBL" id="KI894020">
    <property type="protein sequence ID" value="OCF26301.1"/>
    <property type="molecule type" value="Genomic_DNA"/>
</dbReference>
<evidence type="ECO:0000313" key="8">
    <source>
        <dbReference type="EMBL" id="OCF26301.1"/>
    </source>
</evidence>
<accession>A0A1B9G5M1</accession>
<feature type="compositionally biased region" description="Polar residues" evidence="6">
    <location>
        <begin position="476"/>
        <end position="506"/>
    </location>
</feature>
<dbReference type="EMBL" id="CP144541">
    <property type="protein sequence ID" value="WVW78650.1"/>
    <property type="molecule type" value="Genomic_DNA"/>
</dbReference>
<dbReference type="GO" id="GO:0043565">
    <property type="term" value="F:sequence-specific DNA binding"/>
    <property type="evidence" value="ECO:0007669"/>
    <property type="project" value="InterPro"/>
</dbReference>
<dbReference type="AlphaFoldDB" id="A0A1B9G5M1"/>
<name>A0A1B9G5M1_9TREE</name>
<feature type="compositionally biased region" description="Low complexity" evidence="6">
    <location>
        <begin position="427"/>
        <end position="438"/>
    </location>
</feature>
<evidence type="ECO:0000256" key="1">
    <source>
        <dbReference type="ARBA" id="ARBA00004123"/>
    </source>
</evidence>
<dbReference type="SUPFAM" id="SSF46785">
    <property type="entry name" value="Winged helix' DNA-binding domain"/>
    <property type="match status" value="1"/>
</dbReference>